<proteinExistence type="predicted"/>
<dbReference type="EMBL" id="VBOY01000045">
    <property type="protein sequence ID" value="TMQ67289.1"/>
    <property type="molecule type" value="Genomic_DNA"/>
</dbReference>
<sequence length="193" mass="19740">MRLKVVGIVFALAAFVAPAHAGNWSIGANLGVSFVSPDGGDMVTVIGWPSGSGVIPIAASPGLRVGFVGANPEHEFYVDTGLQIITGSGSTLRSAQITGNYQYNFTSSGSTAPYLTGGIGILSFGESDGASEGAVSPVFGGGVGVRHKMGNGNGTLRGEARFDHTNEGKDSGDVLFPAQNTFTIKLGFDLWGK</sequence>
<protein>
    <submittedName>
        <fullName evidence="2">Porin family protein</fullName>
    </submittedName>
</protein>
<organism evidence="2 3">
    <name type="scientific">Eiseniibacteriota bacterium</name>
    <dbReference type="NCBI Taxonomy" id="2212470"/>
    <lineage>
        <taxon>Bacteria</taxon>
        <taxon>Candidatus Eiseniibacteriota</taxon>
    </lineage>
</organism>
<evidence type="ECO:0000256" key="1">
    <source>
        <dbReference type="SAM" id="SignalP"/>
    </source>
</evidence>
<reference evidence="2 3" key="1">
    <citation type="journal article" date="2019" name="Nat. Microbiol.">
        <title>Mediterranean grassland soil C-N compound turnover is dependent on rainfall and depth, and is mediated by genomically divergent microorganisms.</title>
        <authorList>
            <person name="Diamond S."/>
            <person name="Andeer P.F."/>
            <person name="Li Z."/>
            <person name="Crits-Christoph A."/>
            <person name="Burstein D."/>
            <person name="Anantharaman K."/>
            <person name="Lane K.R."/>
            <person name="Thomas B.C."/>
            <person name="Pan C."/>
            <person name="Northen T.R."/>
            <person name="Banfield J.F."/>
        </authorList>
    </citation>
    <scope>NUCLEOTIDE SEQUENCE [LARGE SCALE GENOMIC DNA]</scope>
    <source>
        <strain evidence="2">WS_8</strain>
    </source>
</reference>
<dbReference type="AlphaFoldDB" id="A0A538TUJ0"/>
<name>A0A538TUJ0_UNCEI</name>
<dbReference type="InterPro" id="IPR011250">
    <property type="entry name" value="OMP/PagP_B-barrel"/>
</dbReference>
<feature type="signal peptide" evidence="1">
    <location>
        <begin position="1"/>
        <end position="21"/>
    </location>
</feature>
<dbReference type="SUPFAM" id="SSF56925">
    <property type="entry name" value="OMPA-like"/>
    <property type="match status" value="1"/>
</dbReference>
<keyword evidence="1" id="KW-0732">Signal</keyword>
<evidence type="ECO:0000313" key="3">
    <source>
        <dbReference type="Proteomes" id="UP000316609"/>
    </source>
</evidence>
<evidence type="ECO:0000313" key="2">
    <source>
        <dbReference type="EMBL" id="TMQ67289.1"/>
    </source>
</evidence>
<accession>A0A538TUJ0</accession>
<feature type="chain" id="PRO_5022201883" evidence="1">
    <location>
        <begin position="22"/>
        <end position="193"/>
    </location>
</feature>
<comment type="caution">
    <text evidence="2">The sequence shown here is derived from an EMBL/GenBank/DDBJ whole genome shotgun (WGS) entry which is preliminary data.</text>
</comment>
<dbReference type="Proteomes" id="UP000316609">
    <property type="component" value="Unassembled WGS sequence"/>
</dbReference>
<gene>
    <name evidence="2" type="ORF">E6K78_05295</name>
</gene>
<dbReference type="Gene3D" id="2.40.160.20">
    <property type="match status" value="1"/>
</dbReference>